<dbReference type="STRING" id="1193682.BJP25_13695"/>
<evidence type="ECO:0000259" key="2">
    <source>
        <dbReference type="Pfam" id="PF01575"/>
    </source>
</evidence>
<dbReference type="InterPro" id="IPR002539">
    <property type="entry name" value="MaoC-like_dom"/>
</dbReference>
<proteinExistence type="inferred from homology"/>
<dbReference type="PANTHER" id="PTHR42993">
    <property type="entry name" value="MAOC-LIKE DEHYDRATASE DOMAIN-CONTAINING PROTEIN"/>
    <property type="match status" value="1"/>
</dbReference>
<dbReference type="OrthoDB" id="9801735at2"/>
<evidence type="ECO:0000313" key="4">
    <source>
        <dbReference type="Proteomes" id="UP000186040"/>
    </source>
</evidence>
<protein>
    <submittedName>
        <fullName evidence="3">Dehydratase</fullName>
    </submittedName>
</protein>
<accession>A0A1Q9LPS5</accession>
<keyword evidence="4" id="KW-1185">Reference proteome</keyword>
<sequence length="156" mass="16683">MHVFSGPDSLAGAVGTHLGHGEWVEITQARVDEFADATGDHQWIHIDAERAARGPFGGTVAHGYLTLSLLPMLGATVYRFEGFLMGVNYGLNKVRFPQPVRVGSRVRMGSEVAEVTPGKQGIQVVLRNTVEIEGQDKPACVAEAVVLLVPKPEGAP</sequence>
<name>A0A1Q9LPS5_9PSEU</name>
<comment type="caution">
    <text evidence="3">The sequence shown here is derived from an EMBL/GenBank/DDBJ whole genome shotgun (WGS) entry which is preliminary data.</text>
</comment>
<dbReference type="Proteomes" id="UP000186040">
    <property type="component" value="Unassembled WGS sequence"/>
</dbReference>
<dbReference type="SUPFAM" id="SSF54637">
    <property type="entry name" value="Thioesterase/thiol ester dehydrase-isomerase"/>
    <property type="match status" value="1"/>
</dbReference>
<comment type="similarity">
    <text evidence="1">Belongs to the enoyl-CoA hydratase/isomerase family.</text>
</comment>
<dbReference type="CDD" id="cd03450">
    <property type="entry name" value="NodN"/>
    <property type="match status" value="1"/>
</dbReference>
<evidence type="ECO:0000313" key="3">
    <source>
        <dbReference type="EMBL" id="OLR94025.1"/>
    </source>
</evidence>
<dbReference type="EMBL" id="MKQR01000008">
    <property type="protein sequence ID" value="OLR94025.1"/>
    <property type="molecule type" value="Genomic_DNA"/>
</dbReference>
<dbReference type="InterPro" id="IPR039375">
    <property type="entry name" value="NodN-like"/>
</dbReference>
<reference evidence="3 4" key="1">
    <citation type="submission" date="2016-10" db="EMBL/GenBank/DDBJ databases">
        <title>The Draft Genome Sequence of Actinokineospora bangkokensis 44EHWT reveals the biosynthetic pathway of antifungal compounds Thailandins with unusual extender unit butylmalonyl-CoA.</title>
        <authorList>
            <person name="Greule A."/>
            <person name="Intra B."/>
            <person name="Flemming S."/>
            <person name="Rommel M.G."/>
            <person name="Panbangred W."/>
            <person name="Bechthold A."/>
        </authorList>
    </citation>
    <scope>NUCLEOTIDE SEQUENCE [LARGE SCALE GENOMIC DNA]</scope>
    <source>
        <strain evidence="3 4">44EHW</strain>
    </source>
</reference>
<feature type="domain" description="MaoC-like" evidence="2">
    <location>
        <begin position="13"/>
        <end position="130"/>
    </location>
</feature>
<gene>
    <name evidence="3" type="ORF">BJP25_13695</name>
</gene>
<evidence type="ECO:0000256" key="1">
    <source>
        <dbReference type="ARBA" id="ARBA00005254"/>
    </source>
</evidence>
<organism evidence="3 4">
    <name type="scientific">Actinokineospora bangkokensis</name>
    <dbReference type="NCBI Taxonomy" id="1193682"/>
    <lineage>
        <taxon>Bacteria</taxon>
        <taxon>Bacillati</taxon>
        <taxon>Actinomycetota</taxon>
        <taxon>Actinomycetes</taxon>
        <taxon>Pseudonocardiales</taxon>
        <taxon>Pseudonocardiaceae</taxon>
        <taxon>Actinokineospora</taxon>
    </lineage>
</organism>
<dbReference type="Pfam" id="PF01575">
    <property type="entry name" value="MaoC_dehydratas"/>
    <property type="match status" value="1"/>
</dbReference>
<dbReference type="PANTHER" id="PTHR42993:SF1">
    <property type="entry name" value="MAOC-LIKE DEHYDRATASE DOMAIN-CONTAINING PROTEIN"/>
    <property type="match status" value="1"/>
</dbReference>
<dbReference type="RefSeq" id="WP_075974234.1">
    <property type="nucleotide sequence ID" value="NZ_MKQR01000008.1"/>
</dbReference>
<dbReference type="InterPro" id="IPR029069">
    <property type="entry name" value="HotDog_dom_sf"/>
</dbReference>
<dbReference type="Gene3D" id="3.10.129.10">
    <property type="entry name" value="Hotdog Thioesterase"/>
    <property type="match status" value="1"/>
</dbReference>
<dbReference type="AlphaFoldDB" id="A0A1Q9LPS5"/>